<feature type="domain" description="Poly(A) RNA polymerase mitochondrial-like central palm" evidence="2">
    <location>
        <begin position="71"/>
        <end position="196"/>
    </location>
</feature>
<name>A0A3B4BF86_9GOBI</name>
<reference evidence="3" key="1">
    <citation type="submission" date="2025-08" db="UniProtKB">
        <authorList>
            <consortium name="Ensembl"/>
        </authorList>
    </citation>
    <scope>IDENTIFICATION</scope>
</reference>
<dbReference type="Pfam" id="PF22600">
    <property type="entry name" value="MTPAP-like_central"/>
    <property type="match status" value="1"/>
</dbReference>
<dbReference type="Proteomes" id="UP000261520">
    <property type="component" value="Unplaced"/>
</dbReference>
<dbReference type="SUPFAM" id="SSF81631">
    <property type="entry name" value="PAP/OAS1 substrate-binding domain"/>
    <property type="match status" value="1"/>
</dbReference>
<sequence>SMHFQSYDGPQSLPAYQWKPTSNPVYTVGPPGANSRNSHKAKHAKICPILHCLGIRFEFVYLFGVMLFQVSAQIVELFEACRQQSSDLYRKETCRAQLQKDIKTLYPDARLYLTGSTMSGLGCRSSDADLCLVVGNYHTILLLILPIACSTAYVDRVLLIRAKVPILRFKEKGSNLEFDLNVNNTVGIRNTFLLRTDIRIQPLMLVIKKWARTCEINDASKGTLSSYALALMALNYLQILKPCVLPSLQRDHPACFDPSLDLDMVPDASHRVPHYKSKNKSSLGDLFLGFLKYYAYKFRVEFLSVHEKAKFDAIKARFDESYQILNEARDLSLLLPLRAIIHKEQIGR</sequence>
<dbReference type="GO" id="GO:1990817">
    <property type="term" value="F:poly(A) RNA polymerase activity"/>
    <property type="evidence" value="ECO:0007669"/>
    <property type="project" value="UniProtKB-EC"/>
</dbReference>
<organism evidence="3 4">
    <name type="scientific">Periophthalmus magnuspinnatus</name>
    <dbReference type="NCBI Taxonomy" id="409849"/>
    <lineage>
        <taxon>Eukaryota</taxon>
        <taxon>Metazoa</taxon>
        <taxon>Chordata</taxon>
        <taxon>Craniata</taxon>
        <taxon>Vertebrata</taxon>
        <taxon>Euteleostomi</taxon>
        <taxon>Actinopterygii</taxon>
        <taxon>Neopterygii</taxon>
        <taxon>Teleostei</taxon>
        <taxon>Neoteleostei</taxon>
        <taxon>Acanthomorphata</taxon>
        <taxon>Gobiaria</taxon>
        <taxon>Gobiiformes</taxon>
        <taxon>Gobioidei</taxon>
        <taxon>Gobiidae</taxon>
        <taxon>Oxudercinae</taxon>
        <taxon>Periophthalmus</taxon>
    </lineage>
</organism>
<proteinExistence type="predicted"/>
<reference evidence="3" key="2">
    <citation type="submission" date="2025-09" db="UniProtKB">
        <authorList>
            <consortium name="Ensembl"/>
        </authorList>
    </citation>
    <scope>IDENTIFICATION</scope>
</reference>
<dbReference type="Gene3D" id="3.30.460.10">
    <property type="entry name" value="Beta Polymerase, domain 2"/>
    <property type="match status" value="1"/>
</dbReference>
<dbReference type="Gene3D" id="1.10.1410.10">
    <property type="match status" value="1"/>
</dbReference>
<evidence type="ECO:0000259" key="2">
    <source>
        <dbReference type="Pfam" id="PF22600"/>
    </source>
</evidence>
<keyword evidence="4" id="KW-1185">Reference proteome</keyword>
<evidence type="ECO:0000256" key="1">
    <source>
        <dbReference type="ARBA" id="ARBA00012388"/>
    </source>
</evidence>
<dbReference type="AlphaFoldDB" id="A0A3B4BF86"/>
<dbReference type="SUPFAM" id="SSF81301">
    <property type="entry name" value="Nucleotidyltransferase"/>
    <property type="match status" value="1"/>
</dbReference>
<dbReference type="CDD" id="cd05402">
    <property type="entry name" value="NT_PAP_TUTase"/>
    <property type="match status" value="1"/>
</dbReference>
<dbReference type="InterPro" id="IPR054708">
    <property type="entry name" value="MTPAP-like_central"/>
</dbReference>
<dbReference type="STRING" id="409849.ENSPMGP00000027196"/>
<accession>A0A3B4BF86</accession>
<protein>
    <recommendedName>
        <fullName evidence="1">polynucleotide adenylyltransferase</fullName>
        <ecNumber evidence="1">2.7.7.19</ecNumber>
    </recommendedName>
</protein>
<dbReference type="EC" id="2.7.7.19" evidence="1"/>
<dbReference type="Ensembl" id="ENSPMGT00000028973.1">
    <property type="protein sequence ID" value="ENSPMGP00000027196.1"/>
    <property type="gene ID" value="ENSPMGG00000021955.1"/>
</dbReference>
<dbReference type="PANTHER" id="PTHR12271">
    <property type="entry name" value="POLY A POLYMERASE CID PAP -RELATED"/>
    <property type="match status" value="1"/>
</dbReference>
<dbReference type="PANTHER" id="PTHR12271:SF40">
    <property type="entry name" value="POLY(A) RNA POLYMERASE GLD2"/>
    <property type="match status" value="1"/>
</dbReference>
<dbReference type="GO" id="GO:0031123">
    <property type="term" value="P:RNA 3'-end processing"/>
    <property type="evidence" value="ECO:0007669"/>
    <property type="project" value="TreeGrafter"/>
</dbReference>
<evidence type="ECO:0000313" key="4">
    <source>
        <dbReference type="Proteomes" id="UP000261520"/>
    </source>
</evidence>
<dbReference type="InterPro" id="IPR043519">
    <property type="entry name" value="NT_sf"/>
</dbReference>
<evidence type="ECO:0000313" key="3">
    <source>
        <dbReference type="Ensembl" id="ENSPMGP00000027196.1"/>
    </source>
</evidence>